<dbReference type="AlphaFoldDB" id="A0A6C0QNG8"/>
<keyword evidence="5" id="KW-0597">Phosphoprotein</keyword>
<comment type="catalytic activity">
    <reaction evidence="1">
        <text>ATP + protein L-histidine = ADP + protein N-phospho-L-histidine.</text>
        <dbReference type="EC" id="2.7.13.3"/>
    </reaction>
</comment>
<dbReference type="CDD" id="cd00082">
    <property type="entry name" value="HisKA"/>
    <property type="match status" value="1"/>
</dbReference>
<sequence length="501" mass="57122">MSIRVRLTLWYSGILAVTLLLFGMGLFLFLNNYVYNTLENQLREEAVRVYDRIQATERISFEKGYSIELDFGRTDKLNTSNTFLQLSNLQFGQQSRSANLISADLKIPLSQDTVNKLEQKADPSGFMFTTEKIANDSFLVYNQGLWLENQSQMIGVFQASVTVTTWENFLNMLKYVLYTLAFAAIGIAATFGWLLSREALKPIDRLIEATNQVQKGTDLDKRILYDGPADEIGRLTHTINNMFARLELVYTELEEAYKTQRRFVSDASHELRTPLTTIRGNVDILEKMWKQQMESNKKYASQEDAEQLQISLEAMHDISSEAHRMSRLVNDLLSLARADAGFQMNIQEMEIKPLVEEVARRAQLLERKAQWIIGDLSALDDAFVLGNYDYLQQLLFIFIENAFKYTPHGEVRLEAQKTDNQIGIQISDTGIGMDKEEIPFIFDRFYRADPSRGKTAGTGLGLAIAKWILDEHKGSIEVTTAKGKGSTFTIWLPCRFLPDLA</sequence>
<dbReference type="SMART" id="SM00387">
    <property type="entry name" value="HATPase_c"/>
    <property type="match status" value="1"/>
</dbReference>
<gene>
    <name evidence="17" type="ORF">ERICV_00792</name>
</gene>
<evidence type="ECO:0000313" key="18">
    <source>
        <dbReference type="Proteomes" id="UP000464330"/>
    </source>
</evidence>
<evidence type="ECO:0000256" key="6">
    <source>
        <dbReference type="ARBA" id="ARBA00022679"/>
    </source>
</evidence>
<evidence type="ECO:0000256" key="3">
    <source>
        <dbReference type="ARBA" id="ARBA00012438"/>
    </source>
</evidence>
<dbReference type="SUPFAM" id="SSF47384">
    <property type="entry name" value="Homodimeric domain of signal transducing histidine kinase"/>
    <property type="match status" value="1"/>
</dbReference>
<dbReference type="Gene3D" id="6.10.340.10">
    <property type="match status" value="1"/>
</dbReference>
<keyword evidence="13 14" id="KW-0472">Membrane</keyword>
<dbReference type="SMART" id="SM00388">
    <property type="entry name" value="HisKA"/>
    <property type="match status" value="1"/>
</dbReference>
<dbReference type="SMART" id="SM00304">
    <property type="entry name" value="HAMP"/>
    <property type="match status" value="1"/>
</dbReference>
<reference evidence="17 18" key="1">
    <citation type="journal article" date="2020" name="Int. J. Med. Microbiol.">
        <title>Discovery of Paenibacillus larvae ERIC V: Phenotypic and genomic comparison to genotypes ERIC I-IV reveal different inventories of virulence factors which correlate with epidemiological prevalences of American Foulbrood.</title>
        <authorList>
            <person name="Beims H."/>
            <person name="Bunk B."/>
            <person name="Erler S."/>
            <person name="Mohr K.I."/>
            <person name="Sproer C."/>
            <person name="Pradella S."/>
            <person name="Gunther G."/>
            <person name="Rohde M."/>
            <person name="von der Ohe W."/>
            <person name="Steinert M."/>
        </authorList>
    </citation>
    <scope>NUCLEOTIDE SEQUENCE [LARGE SCALE GENOMIC DNA]</scope>
    <source>
        <strain evidence="17">Eric_V</strain>
    </source>
</reference>
<evidence type="ECO:0000256" key="4">
    <source>
        <dbReference type="ARBA" id="ARBA00022475"/>
    </source>
</evidence>
<dbReference type="InterPro" id="IPR003594">
    <property type="entry name" value="HATPase_dom"/>
</dbReference>
<evidence type="ECO:0000256" key="13">
    <source>
        <dbReference type="ARBA" id="ARBA00023136"/>
    </source>
</evidence>
<dbReference type="InterPro" id="IPR050428">
    <property type="entry name" value="TCS_sensor_his_kinase"/>
</dbReference>
<dbReference type="InterPro" id="IPR003660">
    <property type="entry name" value="HAMP_dom"/>
</dbReference>
<evidence type="ECO:0000256" key="8">
    <source>
        <dbReference type="ARBA" id="ARBA00022741"/>
    </source>
</evidence>
<keyword evidence="9 17" id="KW-0418">Kinase</keyword>
<evidence type="ECO:0000256" key="9">
    <source>
        <dbReference type="ARBA" id="ARBA00022777"/>
    </source>
</evidence>
<evidence type="ECO:0000256" key="7">
    <source>
        <dbReference type="ARBA" id="ARBA00022692"/>
    </source>
</evidence>
<dbReference type="InterPro" id="IPR036890">
    <property type="entry name" value="HATPase_C_sf"/>
</dbReference>
<evidence type="ECO:0000256" key="2">
    <source>
        <dbReference type="ARBA" id="ARBA00004651"/>
    </source>
</evidence>
<dbReference type="PANTHER" id="PTHR45436:SF5">
    <property type="entry name" value="SENSOR HISTIDINE KINASE TRCS"/>
    <property type="match status" value="1"/>
</dbReference>
<dbReference type="Gene3D" id="3.30.565.10">
    <property type="entry name" value="Histidine kinase-like ATPase, C-terminal domain"/>
    <property type="match status" value="1"/>
</dbReference>
<dbReference type="FunFam" id="1.10.287.130:FF:000001">
    <property type="entry name" value="Two-component sensor histidine kinase"/>
    <property type="match status" value="1"/>
</dbReference>
<feature type="domain" description="HAMP" evidence="16">
    <location>
        <begin position="197"/>
        <end position="251"/>
    </location>
</feature>
<dbReference type="EC" id="2.7.13.3" evidence="3"/>
<dbReference type="PRINTS" id="PR00344">
    <property type="entry name" value="BCTRLSENSOR"/>
</dbReference>
<dbReference type="SUPFAM" id="SSF158472">
    <property type="entry name" value="HAMP domain-like"/>
    <property type="match status" value="1"/>
</dbReference>
<dbReference type="EMBL" id="CP019717">
    <property type="protein sequence ID" value="QHZ49971.1"/>
    <property type="molecule type" value="Genomic_DNA"/>
</dbReference>
<evidence type="ECO:0000259" key="16">
    <source>
        <dbReference type="PROSITE" id="PS50885"/>
    </source>
</evidence>
<dbReference type="Pfam" id="PF00512">
    <property type="entry name" value="HisKA"/>
    <property type="match status" value="1"/>
</dbReference>
<evidence type="ECO:0000256" key="11">
    <source>
        <dbReference type="ARBA" id="ARBA00022989"/>
    </source>
</evidence>
<dbReference type="InterPro" id="IPR004358">
    <property type="entry name" value="Sig_transdc_His_kin-like_C"/>
</dbReference>
<keyword evidence="12" id="KW-0902">Two-component regulatory system</keyword>
<dbReference type="GO" id="GO:0000155">
    <property type="term" value="F:phosphorelay sensor kinase activity"/>
    <property type="evidence" value="ECO:0007669"/>
    <property type="project" value="InterPro"/>
</dbReference>
<keyword evidence="10" id="KW-0067">ATP-binding</keyword>
<dbReference type="GO" id="GO:0005886">
    <property type="term" value="C:plasma membrane"/>
    <property type="evidence" value="ECO:0007669"/>
    <property type="project" value="UniProtKB-SubCell"/>
</dbReference>
<dbReference type="SUPFAM" id="SSF55874">
    <property type="entry name" value="ATPase domain of HSP90 chaperone/DNA topoisomerase II/histidine kinase"/>
    <property type="match status" value="1"/>
</dbReference>
<evidence type="ECO:0000256" key="5">
    <source>
        <dbReference type="ARBA" id="ARBA00022553"/>
    </source>
</evidence>
<evidence type="ECO:0000256" key="12">
    <source>
        <dbReference type="ARBA" id="ARBA00023012"/>
    </source>
</evidence>
<keyword evidence="4" id="KW-1003">Cell membrane</keyword>
<feature type="domain" description="Histidine kinase" evidence="15">
    <location>
        <begin position="266"/>
        <end position="496"/>
    </location>
</feature>
<keyword evidence="8" id="KW-0547">Nucleotide-binding</keyword>
<dbReference type="Gene3D" id="1.10.287.130">
    <property type="match status" value="1"/>
</dbReference>
<dbReference type="InterPro" id="IPR036097">
    <property type="entry name" value="HisK_dim/P_sf"/>
</dbReference>
<dbReference type="InterPro" id="IPR005467">
    <property type="entry name" value="His_kinase_dom"/>
</dbReference>
<dbReference type="FunFam" id="3.30.565.10:FF:000006">
    <property type="entry name" value="Sensor histidine kinase WalK"/>
    <property type="match status" value="1"/>
</dbReference>
<evidence type="ECO:0000256" key="14">
    <source>
        <dbReference type="SAM" id="Phobius"/>
    </source>
</evidence>
<keyword evidence="7 14" id="KW-0812">Transmembrane</keyword>
<evidence type="ECO:0000256" key="10">
    <source>
        <dbReference type="ARBA" id="ARBA00022840"/>
    </source>
</evidence>
<dbReference type="PROSITE" id="PS50885">
    <property type="entry name" value="HAMP"/>
    <property type="match status" value="1"/>
</dbReference>
<dbReference type="GO" id="GO:0005524">
    <property type="term" value="F:ATP binding"/>
    <property type="evidence" value="ECO:0007669"/>
    <property type="project" value="UniProtKB-KW"/>
</dbReference>
<dbReference type="Proteomes" id="UP000464330">
    <property type="component" value="Chromosome"/>
</dbReference>
<evidence type="ECO:0000259" key="15">
    <source>
        <dbReference type="PROSITE" id="PS50109"/>
    </source>
</evidence>
<evidence type="ECO:0000256" key="1">
    <source>
        <dbReference type="ARBA" id="ARBA00000085"/>
    </source>
</evidence>
<protein>
    <recommendedName>
        <fullName evidence="3">histidine kinase</fullName>
        <ecNumber evidence="3">2.7.13.3</ecNumber>
    </recommendedName>
</protein>
<name>A0A6C0QNG8_9BACL</name>
<keyword evidence="11 14" id="KW-1133">Transmembrane helix</keyword>
<organism evidence="17 18">
    <name type="scientific">Paenibacillus larvae subsp. larvae</name>
    <dbReference type="NCBI Taxonomy" id="147375"/>
    <lineage>
        <taxon>Bacteria</taxon>
        <taxon>Bacillati</taxon>
        <taxon>Bacillota</taxon>
        <taxon>Bacilli</taxon>
        <taxon>Bacillales</taxon>
        <taxon>Paenibacillaceae</taxon>
        <taxon>Paenibacillus</taxon>
    </lineage>
</organism>
<dbReference type="Pfam" id="PF02518">
    <property type="entry name" value="HATPase_c"/>
    <property type="match status" value="1"/>
</dbReference>
<dbReference type="Pfam" id="PF00672">
    <property type="entry name" value="HAMP"/>
    <property type="match status" value="1"/>
</dbReference>
<dbReference type="RefSeq" id="WP_024095190.1">
    <property type="nucleotide sequence ID" value="NZ_CP019651.1"/>
</dbReference>
<dbReference type="PROSITE" id="PS50109">
    <property type="entry name" value="HIS_KIN"/>
    <property type="match status" value="1"/>
</dbReference>
<accession>A0A6C0QNG8</accession>
<feature type="transmembrane region" description="Helical" evidence="14">
    <location>
        <begin position="175"/>
        <end position="195"/>
    </location>
</feature>
<proteinExistence type="predicted"/>
<dbReference type="CDD" id="cd06225">
    <property type="entry name" value="HAMP"/>
    <property type="match status" value="1"/>
</dbReference>
<evidence type="ECO:0000313" key="17">
    <source>
        <dbReference type="EMBL" id="QHZ49971.1"/>
    </source>
</evidence>
<feature type="transmembrane region" description="Helical" evidence="14">
    <location>
        <begin position="7"/>
        <end position="30"/>
    </location>
</feature>
<dbReference type="PANTHER" id="PTHR45436">
    <property type="entry name" value="SENSOR HISTIDINE KINASE YKOH"/>
    <property type="match status" value="1"/>
</dbReference>
<dbReference type="InterPro" id="IPR003661">
    <property type="entry name" value="HisK_dim/P_dom"/>
</dbReference>
<comment type="subcellular location">
    <subcellularLocation>
        <location evidence="2">Cell membrane</location>
        <topology evidence="2">Multi-pass membrane protein</topology>
    </subcellularLocation>
</comment>
<keyword evidence="6" id="KW-0808">Transferase</keyword>